<dbReference type="EMBL" id="BGZK01000234">
    <property type="protein sequence ID" value="GBP30503.1"/>
    <property type="molecule type" value="Genomic_DNA"/>
</dbReference>
<name>A0A4C1UVI2_EUMVA</name>
<feature type="region of interest" description="Disordered" evidence="1">
    <location>
        <begin position="1"/>
        <end position="28"/>
    </location>
</feature>
<organism evidence="2 3">
    <name type="scientific">Eumeta variegata</name>
    <name type="common">Bagworm moth</name>
    <name type="synonym">Eumeta japonica</name>
    <dbReference type="NCBI Taxonomy" id="151549"/>
    <lineage>
        <taxon>Eukaryota</taxon>
        <taxon>Metazoa</taxon>
        <taxon>Ecdysozoa</taxon>
        <taxon>Arthropoda</taxon>
        <taxon>Hexapoda</taxon>
        <taxon>Insecta</taxon>
        <taxon>Pterygota</taxon>
        <taxon>Neoptera</taxon>
        <taxon>Endopterygota</taxon>
        <taxon>Lepidoptera</taxon>
        <taxon>Glossata</taxon>
        <taxon>Ditrysia</taxon>
        <taxon>Tineoidea</taxon>
        <taxon>Psychidae</taxon>
        <taxon>Oiketicinae</taxon>
        <taxon>Eumeta</taxon>
    </lineage>
</organism>
<gene>
    <name evidence="2" type="ORF">EVAR_94683_1</name>
</gene>
<keyword evidence="3" id="KW-1185">Reference proteome</keyword>
<evidence type="ECO:0000313" key="2">
    <source>
        <dbReference type="EMBL" id="GBP30503.1"/>
    </source>
</evidence>
<feature type="compositionally biased region" description="Polar residues" evidence="1">
    <location>
        <begin position="1"/>
        <end position="10"/>
    </location>
</feature>
<dbReference type="Proteomes" id="UP000299102">
    <property type="component" value="Unassembled WGS sequence"/>
</dbReference>
<comment type="caution">
    <text evidence="2">The sequence shown here is derived from an EMBL/GenBank/DDBJ whole genome shotgun (WGS) entry which is preliminary data.</text>
</comment>
<reference evidence="2 3" key="1">
    <citation type="journal article" date="2019" name="Commun. Biol.">
        <title>The bagworm genome reveals a unique fibroin gene that provides high tensile strength.</title>
        <authorList>
            <person name="Kono N."/>
            <person name="Nakamura H."/>
            <person name="Ohtoshi R."/>
            <person name="Tomita M."/>
            <person name="Numata K."/>
            <person name="Arakawa K."/>
        </authorList>
    </citation>
    <scope>NUCLEOTIDE SEQUENCE [LARGE SCALE GENOMIC DNA]</scope>
</reference>
<proteinExistence type="predicted"/>
<accession>A0A4C1UVI2</accession>
<evidence type="ECO:0000313" key="3">
    <source>
        <dbReference type="Proteomes" id="UP000299102"/>
    </source>
</evidence>
<protein>
    <submittedName>
        <fullName evidence="2">Uncharacterized protein</fullName>
    </submittedName>
</protein>
<sequence>MRLHSGSSPMSIEKFTISKKLQESARPQPCERTAFRCFRRHGISHCRRVQRARGASAAGRRFHSRSPVYSLRVSASRAVPRAFEIVAFSNGPL</sequence>
<evidence type="ECO:0000256" key="1">
    <source>
        <dbReference type="SAM" id="MobiDB-lite"/>
    </source>
</evidence>
<dbReference type="AlphaFoldDB" id="A0A4C1UVI2"/>